<keyword evidence="1" id="KW-0472">Membrane</keyword>
<accession>A0A1R3KN56</accession>
<proteinExistence type="predicted"/>
<reference evidence="3" key="1">
    <citation type="submission" date="2013-09" db="EMBL/GenBank/DDBJ databases">
        <title>Corchorus olitorius genome sequencing.</title>
        <authorList>
            <person name="Alam M."/>
            <person name="Haque M.S."/>
            <person name="Islam M.S."/>
            <person name="Emdad E.M."/>
            <person name="Islam M.M."/>
            <person name="Ahmed B."/>
            <person name="Halim A."/>
            <person name="Hossen Q.M.M."/>
            <person name="Hossain M.Z."/>
            <person name="Ahmed R."/>
            <person name="Khan M.M."/>
            <person name="Islam R."/>
            <person name="Rashid M.M."/>
            <person name="Khan S.A."/>
            <person name="Rahman M.S."/>
            <person name="Alam M."/>
            <person name="Yahiya A.S."/>
            <person name="Khan M.S."/>
            <person name="Azam M.S."/>
            <person name="Haque T."/>
            <person name="Lashkar M.Z.H."/>
            <person name="Akhand A.I."/>
            <person name="Morshed G."/>
            <person name="Roy S."/>
            <person name="Uddin K.S."/>
            <person name="Rabeya T."/>
            <person name="Hossain A.S."/>
            <person name="Chowdhury A."/>
            <person name="Snigdha A.R."/>
            <person name="Mortoza M.S."/>
            <person name="Matin S.A."/>
            <person name="Hoque S.M.E."/>
            <person name="Islam M.K."/>
            <person name="Roy D.K."/>
            <person name="Haider R."/>
            <person name="Moosa M.M."/>
            <person name="Elias S.M."/>
            <person name="Hasan A.M."/>
            <person name="Jahan S."/>
            <person name="Shafiuddin M."/>
            <person name="Mahmood N."/>
            <person name="Shommy N.S."/>
        </authorList>
    </citation>
    <scope>NUCLEOTIDE SEQUENCE [LARGE SCALE GENOMIC DNA]</scope>
    <source>
        <strain evidence="3">cv. O-4</strain>
    </source>
</reference>
<evidence type="ECO:0000256" key="1">
    <source>
        <dbReference type="SAM" id="Phobius"/>
    </source>
</evidence>
<evidence type="ECO:0000313" key="2">
    <source>
        <dbReference type="EMBL" id="OMP08516.1"/>
    </source>
</evidence>
<comment type="caution">
    <text evidence="2">The sequence shown here is derived from an EMBL/GenBank/DDBJ whole genome shotgun (WGS) entry which is preliminary data.</text>
</comment>
<organism evidence="2 3">
    <name type="scientific">Corchorus olitorius</name>
    <dbReference type="NCBI Taxonomy" id="93759"/>
    <lineage>
        <taxon>Eukaryota</taxon>
        <taxon>Viridiplantae</taxon>
        <taxon>Streptophyta</taxon>
        <taxon>Embryophyta</taxon>
        <taxon>Tracheophyta</taxon>
        <taxon>Spermatophyta</taxon>
        <taxon>Magnoliopsida</taxon>
        <taxon>eudicotyledons</taxon>
        <taxon>Gunneridae</taxon>
        <taxon>Pentapetalae</taxon>
        <taxon>rosids</taxon>
        <taxon>malvids</taxon>
        <taxon>Malvales</taxon>
        <taxon>Malvaceae</taxon>
        <taxon>Grewioideae</taxon>
        <taxon>Apeibeae</taxon>
        <taxon>Corchorus</taxon>
    </lineage>
</organism>
<dbReference type="AlphaFoldDB" id="A0A1R3KN56"/>
<protein>
    <submittedName>
        <fullName evidence="2">Uncharacterized protein</fullName>
    </submittedName>
</protein>
<dbReference type="EMBL" id="AWUE01012674">
    <property type="protein sequence ID" value="OMP08516.1"/>
    <property type="molecule type" value="Genomic_DNA"/>
</dbReference>
<evidence type="ECO:0000313" key="3">
    <source>
        <dbReference type="Proteomes" id="UP000187203"/>
    </source>
</evidence>
<keyword evidence="3" id="KW-1185">Reference proteome</keyword>
<gene>
    <name evidence="2" type="ORF">COLO4_06393</name>
</gene>
<sequence>MTQRGYLLSVYSYELSSMFALIWCSWFIVIALVSV</sequence>
<keyword evidence="1" id="KW-0812">Transmembrane</keyword>
<keyword evidence="1" id="KW-1133">Transmembrane helix</keyword>
<feature type="transmembrane region" description="Helical" evidence="1">
    <location>
        <begin position="15"/>
        <end position="33"/>
    </location>
</feature>
<name>A0A1R3KN56_9ROSI</name>
<dbReference type="Proteomes" id="UP000187203">
    <property type="component" value="Unassembled WGS sequence"/>
</dbReference>